<dbReference type="EMBL" id="JANVFU010000015">
    <property type="protein sequence ID" value="KAJ3740029.1"/>
    <property type="molecule type" value="Genomic_DNA"/>
</dbReference>
<name>A0A9W8NSL2_9AGAR</name>
<sequence length="386" mass="41655">MGSPFDFLPEELTEHILSLCVTAPFELSAPRPNWLAHSKSISSKRRDPATIRTRLAPLLVSKDFHRIAISHFYSTVHIGSPNQAAAFFHSLRARAHLIAHLVRRLVSAGIFPSLGAILQCCKNIIDIDFSLDSSPIPSGGVDFSLRQFCDALDDLERISRFTLRRAPNAYLTLPRTQYVLTRLAGTIENWRCLESANVAFRMSDDNPQALLALAYPLVSQSLLPVATRPLFVSSPVFTASPPASPSAAGPPSPAHGGPVSLLTSALAKSPSLHTFTTHVPSVWNETILCVSQNPSLQKIVLGDPRTGVLITGLFMAEAKNHPRLVELIKAGTSMVRTRAHTLGNLGNGTPSSTSSTPKYQPNVNSGCTGSDRVPTPSRSKSVNSMS</sequence>
<feature type="compositionally biased region" description="Polar residues" evidence="1">
    <location>
        <begin position="358"/>
        <end position="368"/>
    </location>
</feature>
<gene>
    <name evidence="2" type="ORF">DFH05DRAFT_442504</name>
</gene>
<accession>A0A9W8NSL2</accession>
<organism evidence="2 3">
    <name type="scientific">Lentinula detonsa</name>
    <dbReference type="NCBI Taxonomy" id="2804962"/>
    <lineage>
        <taxon>Eukaryota</taxon>
        <taxon>Fungi</taxon>
        <taxon>Dikarya</taxon>
        <taxon>Basidiomycota</taxon>
        <taxon>Agaricomycotina</taxon>
        <taxon>Agaricomycetes</taxon>
        <taxon>Agaricomycetidae</taxon>
        <taxon>Agaricales</taxon>
        <taxon>Marasmiineae</taxon>
        <taxon>Omphalotaceae</taxon>
        <taxon>Lentinula</taxon>
    </lineage>
</organism>
<feature type="compositionally biased region" description="Polar residues" evidence="1">
    <location>
        <begin position="376"/>
        <end position="386"/>
    </location>
</feature>
<comment type="caution">
    <text evidence="2">The sequence shown here is derived from an EMBL/GenBank/DDBJ whole genome shotgun (WGS) entry which is preliminary data.</text>
</comment>
<evidence type="ECO:0000313" key="3">
    <source>
        <dbReference type="Proteomes" id="UP001142393"/>
    </source>
</evidence>
<evidence type="ECO:0000256" key="1">
    <source>
        <dbReference type="SAM" id="MobiDB-lite"/>
    </source>
</evidence>
<feature type="region of interest" description="Disordered" evidence="1">
    <location>
        <begin position="342"/>
        <end position="386"/>
    </location>
</feature>
<proteinExistence type="predicted"/>
<keyword evidence="3" id="KW-1185">Reference proteome</keyword>
<reference evidence="2 3" key="1">
    <citation type="journal article" date="2023" name="Proc. Natl. Acad. Sci. U.S.A.">
        <title>A global phylogenomic analysis of the shiitake genus Lentinula.</title>
        <authorList>
            <person name="Sierra-Patev S."/>
            <person name="Min B."/>
            <person name="Naranjo-Ortiz M."/>
            <person name="Looney B."/>
            <person name="Konkel Z."/>
            <person name="Slot J.C."/>
            <person name="Sakamoto Y."/>
            <person name="Steenwyk J.L."/>
            <person name="Rokas A."/>
            <person name="Carro J."/>
            <person name="Camarero S."/>
            <person name="Ferreira P."/>
            <person name="Molpeceres G."/>
            <person name="Ruiz-Duenas F.J."/>
            <person name="Serrano A."/>
            <person name="Henrissat B."/>
            <person name="Drula E."/>
            <person name="Hughes K.W."/>
            <person name="Mata J.L."/>
            <person name="Ishikawa N.K."/>
            <person name="Vargas-Isla R."/>
            <person name="Ushijima S."/>
            <person name="Smith C.A."/>
            <person name="Donoghue J."/>
            <person name="Ahrendt S."/>
            <person name="Andreopoulos W."/>
            <person name="He G."/>
            <person name="LaButti K."/>
            <person name="Lipzen A."/>
            <person name="Ng V."/>
            <person name="Riley R."/>
            <person name="Sandor L."/>
            <person name="Barry K."/>
            <person name="Martinez A.T."/>
            <person name="Xiao Y."/>
            <person name="Gibbons J.G."/>
            <person name="Terashima K."/>
            <person name="Grigoriev I.V."/>
            <person name="Hibbett D."/>
        </authorList>
    </citation>
    <scope>NUCLEOTIDE SEQUENCE [LARGE SCALE GENOMIC DNA]</scope>
    <source>
        <strain evidence="2 3">TFB7810</strain>
    </source>
</reference>
<dbReference type="Proteomes" id="UP001142393">
    <property type="component" value="Unassembled WGS sequence"/>
</dbReference>
<evidence type="ECO:0000313" key="2">
    <source>
        <dbReference type="EMBL" id="KAJ3740029.1"/>
    </source>
</evidence>
<dbReference type="AlphaFoldDB" id="A0A9W8NSL2"/>
<protein>
    <submittedName>
        <fullName evidence="2">Uncharacterized protein</fullName>
    </submittedName>
</protein>